<dbReference type="InterPro" id="IPR050386">
    <property type="entry name" value="Glycosyl_hydrolase_5"/>
</dbReference>
<dbReference type="GO" id="GO:0016787">
    <property type="term" value="F:hydrolase activity"/>
    <property type="evidence" value="ECO:0007669"/>
    <property type="project" value="UniProtKB-KW"/>
</dbReference>
<dbReference type="Proteomes" id="UP001524473">
    <property type="component" value="Unassembled WGS sequence"/>
</dbReference>
<evidence type="ECO:0000313" key="5">
    <source>
        <dbReference type="EMBL" id="MCQ4841452.1"/>
    </source>
</evidence>
<dbReference type="SUPFAM" id="SSF51445">
    <property type="entry name" value="(Trans)glycosidases"/>
    <property type="match status" value="1"/>
</dbReference>
<sequence length="454" mass="53491">MDFLKVKNGAVVDESGNRVRLRGTNSGAWMNMENFMNGFPGCEHRLRFFAKQILGEELGSYFFDSMLGNFFTEADVEYIASLGMNLLRIPLNYRHFEDDMHPFVYKEEGFQMLDKALDWCEKHNVYAILDLHAVQGWQNSDWHSDNYTRSALLWRTLHFQDRFVALWEEFAKRYKGRSVIAGYDLMNEPCTNTDYTRMPLLPYDGRWDEMNKLYRRVTEAIRKIDSDHIVILEGDDFSRRFMGLDVPFTDNLMYSSHEYSLVGTHPELETDEQKRDFIRKEFLEAEGTKFAMKYNVPLWVSEFSFLPDQVELYEEMNVHWTQWSLKGVGGGFLLHTPDDGAYNSLVRPVMDKALFTSPHWGEEASRELREQIIALSETVKHLVGAKNLDNVEHPVYFNTTIGDNYVDCMLQYPYLELFQGKNKEELDHILSDFRFDRCQINKDVEERFRKYCKS</sequence>
<keyword evidence="6" id="KW-1185">Reference proteome</keyword>
<dbReference type="PANTHER" id="PTHR31297:SF13">
    <property type="entry name" value="PUTATIVE-RELATED"/>
    <property type="match status" value="1"/>
</dbReference>
<dbReference type="InterPro" id="IPR001547">
    <property type="entry name" value="Glyco_hydro_5"/>
</dbReference>
<dbReference type="PANTHER" id="PTHR31297">
    <property type="entry name" value="GLUCAN ENDO-1,6-BETA-GLUCOSIDASE B"/>
    <property type="match status" value="1"/>
</dbReference>
<reference evidence="5 6" key="1">
    <citation type="submission" date="2022-06" db="EMBL/GenBank/DDBJ databases">
        <title>Isolation of gut microbiota from human fecal samples.</title>
        <authorList>
            <person name="Pamer E.G."/>
            <person name="Barat B."/>
            <person name="Waligurski E."/>
            <person name="Medina S."/>
            <person name="Paddock L."/>
            <person name="Mostad J."/>
        </authorList>
    </citation>
    <scope>NUCLEOTIDE SEQUENCE [LARGE SCALE GENOMIC DNA]</scope>
    <source>
        <strain evidence="5 6">DFI.9.73</strain>
    </source>
</reference>
<dbReference type="RefSeq" id="WP_256192337.1">
    <property type="nucleotide sequence ID" value="NZ_CAJKKG010000030.1"/>
</dbReference>
<dbReference type="InterPro" id="IPR017853">
    <property type="entry name" value="GH"/>
</dbReference>
<evidence type="ECO:0000313" key="6">
    <source>
        <dbReference type="Proteomes" id="UP001524473"/>
    </source>
</evidence>
<gene>
    <name evidence="5" type="ORF">NE695_16195</name>
</gene>
<keyword evidence="2 3" id="KW-0326">Glycosidase</keyword>
<evidence type="ECO:0000256" key="1">
    <source>
        <dbReference type="ARBA" id="ARBA00022801"/>
    </source>
</evidence>
<keyword evidence="1 3" id="KW-0378">Hydrolase</keyword>
<dbReference type="Pfam" id="PF00150">
    <property type="entry name" value="Cellulase"/>
    <property type="match status" value="1"/>
</dbReference>
<name>A0ABT1S3D3_9FIRM</name>
<dbReference type="EMBL" id="JANFZH010000050">
    <property type="protein sequence ID" value="MCQ4841452.1"/>
    <property type="molecule type" value="Genomic_DNA"/>
</dbReference>
<proteinExistence type="inferred from homology"/>
<accession>A0ABT1S3D3</accession>
<organism evidence="5 6">
    <name type="scientific">Neglectibacter timonensis</name>
    <dbReference type="NCBI Taxonomy" id="1776382"/>
    <lineage>
        <taxon>Bacteria</taxon>
        <taxon>Bacillati</taxon>
        <taxon>Bacillota</taxon>
        <taxon>Clostridia</taxon>
        <taxon>Eubacteriales</taxon>
        <taxon>Oscillospiraceae</taxon>
        <taxon>Neglectibacter</taxon>
    </lineage>
</organism>
<evidence type="ECO:0000259" key="4">
    <source>
        <dbReference type="Pfam" id="PF00150"/>
    </source>
</evidence>
<evidence type="ECO:0000256" key="2">
    <source>
        <dbReference type="ARBA" id="ARBA00023295"/>
    </source>
</evidence>
<comment type="caution">
    <text evidence="5">The sequence shown here is derived from an EMBL/GenBank/DDBJ whole genome shotgun (WGS) entry which is preliminary data.</text>
</comment>
<dbReference type="Gene3D" id="3.20.20.80">
    <property type="entry name" value="Glycosidases"/>
    <property type="match status" value="1"/>
</dbReference>
<feature type="domain" description="Glycoside hydrolase family 5" evidence="4">
    <location>
        <begin position="72"/>
        <end position="322"/>
    </location>
</feature>
<protein>
    <submittedName>
        <fullName evidence="5">Glycoside hydrolase family 5 protein</fullName>
    </submittedName>
</protein>
<evidence type="ECO:0000256" key="3">
    <source>
        <dbReference type="RuleBase" id="RU361153"/>
    </source>
</evidence>
<comment type="similarity">
    <text evidence="3">Belongs to the glycosyl hydrolase 5 (cellulase A) family.</text>
</comment>